<feature type="region of interest" description="Disordered" evidence="1">
    <location>
        <begin position="27"/>
        <end position="118"/>
    </location>
</feature>
<comment type="caution">
    <text evidence="2">The sequence shown here is derived from an EMBL/GenBank/DDBJ whole genome shotgun (WGS) entry which is preliminary data.</text>
</comment>
<evidence type="ECO:0000256" key="1">
    <source>
        <dbReference type="SAM" id="MobiDB-lite"/>
    </source>
</evidence>
<gene>
    <name evidence="2" type="ORF">Fot_56610</name>
</gene>
<evidence type="ECO:0000313" key="2">
    <source>
        <dbReference type="EMBL" id="KAL2456900.1"/>
    </source>
</evidence>
<keyword evidence="3" id="KW-1185">Reference proteome</keyword>
<dbReference type="AlphaFoldDB" id="A0ABD1NZ76"/>
<protein>
    <submittedName>
        <fullName evidence="2">Uncharacterized protein</fullName>
    </submittedName>
</protein>
<accession>A0ABD1NZ76</accession>
<reference evidence="3" key="1">
    <citation type="submission" date="2024-07" db="EMBL/GenBank/DDBJ databases">
        <title>Two chromosome-level genome assemblies of Korean endemic species Abeliophyllum distichum and Forsythia ovata (Oleaceae).</title>
        <authorList>
            <person name="Jang H."/>
        </authorList>
    </citation>
    <scope>NUCLEOTIDE SEQUENCE [LARGE SCALE GENOMIC DNA]</scope>
</reference>
<dbReference type="EMBL" id="JBFOLJ010000048">
    <property type="protein sequence ID" value="KAL2456900.1"/>
    <property type="molecule type" value="Genomic_DNA"/>
</dbReference>
<feature type="region of interest" description="Disordered" evidence="1">
    <location>
        <begin position="133"/>
        <end position="160"/>
    </location>
</feature>
<organism evidence="2 3">
    <name type="scientific">Forsythia ovata</name>
    <dbReference type="NCBI Taxonomy" id="205694"/>
    <lineage>
        <taxon>Eukaryota</taxon>
        <taxon>Viridiplantae</taxon>
        <taxon>Streptophyta</taxon>
        <taxon>Embryophyta</taxon>
        <taxon>Tracheophyta</taxon>
        <taxon>Spermatophyta</taxon>
        <taxon>Magnoliopsida</taxon>
        <taxon>eudicotyledons</taxon>
        <taxon>Gunneridae</taxon>
        <taxon>Pentapetalae</taxon>
        <taxon>asterids</taxon>
        <taxon>lamiids</taxon>
        <taxon>Lamiales</taxon>
        <taxon>Oleaceae</taxon>
        <taxon>Forsythieae</taxon>
        <taxon>Forsythia</taxon>
    </lineage>
</organism>
<feature type="compositionally biased region" description="Basic and acidic residues" evidence="1">
    <location>
        <begin position="27"/>
        <end position="59"/>
    </location>
</feature>
<sequence>MKSPKARDASFMWVAGLGILGEIVESHTRRGVDSQVPRWERRGQPSPKLREARSVESQDGRGAGNRVLGWERRGQPSPRMGEARTVESHTGRGQGQPSPRMEKARATESQVGRGVVNRVPGWERRRQLSLRLGGVRTAESHAEGRGQPSPRLGEAWSAKS</sequence>
<proteinExistence type="predicted"/>
<feature type="compositionally biased region" description="Basic and acidic residues" evidence="1">
    <location>
        <begin position="81"/>
        <end position="90"/>
    </location>
</feature>
<name>A0ABD1NZ76_9LAMI</name>
<evidence type="ECO:0000313" key="3">
    <source>
        <dbReference type="Proteomes" id="UP001604277"/>
    </source>
</evidence>
<dbReference type="Proteomes" id="UP001604277">
    <property type="component" value="Unassembled WGS sequence"/>
</dbReference>